<protein>
    <submittedName>
        <fullName evidence="2">Uncharacterized protein</fullName>
    </submittedName>
</protein>
<dbReference type="OrthoDB" id="341575at2759"/>
<feature type="region of interest" description="Disordered" evidence="1">
    <location>
        <begin position="648"/>
        <end position="705"/>
    </location>
</feature>
<gene>
    <name evidence="2" type="ORF">TGPRC2_202040</name>
</gene>
<feature type="compositionally biased region" description="Low complexity" evidence="1">
    <location>
        <begin position="245"/>
        <end position="267"/>
    </location>
</feature>
<feature type="compositionally biased region" description="Low complexity" evidence="1">
    <location>
        <begin position="687"/>
        <end position="698"/>
    </location>
</feature>
<evidence type="ECO:0000313" key="3">
    <source>
        <dbReference type="Proteomes" id="UP000075225"/>
    </source>
</evidence>
<feature type="compositionally biased region" description="Pro residues" evidence="1">
    <location>
        <begin position="268"/>
        <end position="280"/>
    </location>
</feature>
<feature type="compositionally biased region" description="Basic and acidic residues" evidence="1">
    <location>
        <begin position="374"/>
        <end position="398"/>
    </location>
</feature>
<feature type="compositionally biased region" description="Basic and acidic residues" evidence="1">
    <location>
        <begin position="423"/>
        <end position="452"/>
    </location>
</feature>
<dbReference type="EMBL" id="AHZP02001652">
    <property type="protein sequence ID" value="KYK66593.1"/>
    <property type="molecule type" value="Genomic_DNA"/>
</dbReference>
<feature type="compositionally biased region" description="Gly residues" evidence="1">
    <location>
        <begin position="675"/>
        <end position="686"/>
    </location>
</feature>
<feature type="compositionally biased region" description="Low complexity" evidence="1">
    <location>
        <begin position="648"/>
        <end position="674"/>
    </location>
</feature>
<comment type="caution">
    <text evidence="2">The sequence shown here is derived from an EMBL/GenBank/DDBJ whole genome shotgun (WGS) entry which is preliminary data.</text>
</comment>
<feature type="compositionally biased region" description="Basic and acidic residues" evidence="1">
    <location>
        <begin position="89"/>
        <end position="117"/>
    </location>
</feature>
<dbReference type="VEuPathDB" id="ToxoDB:TGPRC2_202040"/>
<evidence type="ECO:0000313" key="2">
    <source>
        <dbReference type="EMBL" id="KYK66593.1"/>
    </source>
</evidence>
<sequence length="1055" mass="112830">MAAAPPKMVIPPTPLKKPNIVVKKPLIPVSPAGGLKKPGPGGPVKAPPPKPVPVAKKVPGHDAAAPEKKPFVKPAPKPTGTKAALTKPALDKSGKAAKEAKAAKPAETKPASKKEIATKQVAKGKGKAAKAAAAPAKKAASSGGFFSRLFRRKKIESDNEKPKPVVTKPIPKFDKVEPRKVLAKKFVKGTSPANSFRPRFGKAAEAPVASPKVGQDGTAPLTKGLEPEEQSKAPGSAAAAVPKTAISPKIPVISPKSAISPKPSAACPKPPAACPKPPATSPKTPETPLQSVPGPPPLKGPPAVGAKTEATEGKEPGPTPDGSKPALPKILPKKPPGLDTIIAPKKVEIAPKKLPTTTEKAKDSAKEPSPSSKADTKAGAAEHDSKKPSPPERGKQQEAPKGGPAPRRTLADLLAKGSASAPERADKDDSLTEKVKAFFRDNPQHIPEAEADLKSPDLSDSVVTIVLEGIETSPEQKNAVKAAIKTVYNTEIATRCVRDYLAAEWSTRRAELIDGKLGPEPVAKEVQKDNPKIVEARDWIAVAQDTKAAAVAVRNALEDLKKKGSAYDDLLKAPFRDSAKFKSVADPIISSIQAKPEMACLSSRALQAQLEDFVAHEQALPDVKAFLEKEPNVARSIVDAYKFRETPAAGTKAATTTGATKGQTGTAAGAKKPGSAGGAKGPGTAGGAKATSTVGGTKLRPIGVGRPATNNLGARALGGGATKRLGGMGRVAQQPKESVKSLAEKFFNEAMEAINAAFVEKYRTAILVGVIHELEAGLTIPKGTCWLADMLLTVDKTTGVFDHHSVISYMFGFFDSISYLRFRECSKLTHRAVEMDLDKRLFHFPLQTRRERTDIGYFYQVVSFFCGAAARLAPLDRKKYLPPSVLKAAEWMVPMSPDAMQSHVFVSLDRLPHDMISLVESEKPLPHLWRRSHSKPDSLGKAISTEIDLHDFVWEYRQRVSVVRDEIVWQHPVDGLDEDSVCALFQNMLRILKQIAERHNGICLFRRSEYLLNTDIHITHRIWLQCSVSWGGVLEAPESMIRLYFTIADNFSWNG</sequence>
<name>A0A151HB76_TOXGO</name>
<feature type="region of interest" description="Disordered" evidence="1">
    <location>
        <begin position="27"/>
        <end position="142"/>
    </location>
</feature>
<evidence type="ECO:0000256" key="1">
    <source>
        <dbReference type="SAM" id="MobiDB-lite"/>
    </source>
</evidence>
<feature type="region of interest" description="Disordered" evidence="1">
    <location>
        <begin position="184"/>
        <end position="452"/>
    </location>
</feature>
<reference evidence="3" key="1">
    <citation type="submission" date="2016-03" db="EMBL/GenBank/DDBJ databases">
        <authorList>
            <person name="Sibley D."/>
            <person name="Venepally P."/>
            <person name="Karamycheva S."/>
            <person name="Hadjithomas M."/>
            <person name="Khan A."/>
            <person name="Brunk B."/>
            <person name="Roos D."/>
            <person name="Caler E."/>
            <person name="Lorenzi H."/>
        </authorList>
    </citation>
    <scope>NUCLEOTIDE SEQUENCE [LARGE SCALE GENOMIC DNA]</scope>
    <source>
        <strain evidence="3">TgCatPRC2</strain>
    </source>
</reference>
<dbReference type="AlphaFoldDB" id="A0A151HB76"/>
<accession>A0A151HB76</accession>
<dbReference type="Proteomes" id="UP000075225">
    <property type="component" value="Unassembled WGS sequence"/>
</dbReference>
<proteinExistence type="predicted"/>
<organism evidence="2 3">
    <name type="scientific">Toxoplasma gondii TgCatPRC2</name>
    <dbReference type="NCBI Taxonomy" id="1130821"/>
    <lineage>
        <taxon>Eukaryota</taxon>
        <taxon>Sar</taxon>
        <taxon>Alveolata</taxon>
        <taxon>Apicomplexa</taxon>
        <taxon>Conoidasida</taxon>
        <taxon>Coccidia</taxon>
        <taxon>Eucoccidiorida</taxon>
        <taxon>Eimeriorina</taxon>
        <taxon>Sarcocystidae</taxon>
        <taxon>Toxoplasma</taxon>
    </lineage>
</organism>
<feature type="compositionally biased region" description="Low complexity" evidence="1">
    <location>
        <begin position="129"/>
        <end position="142"/>
    </location>
</feature>